<dbReference type="InterPro" id="IPR012302">
    <property type="entry name" value="Malic_NAD-bd"/>
</dbReference>
<dbReference type="InterPro" id="IPR046346">
    <property type="entry name" value="Aminoacid_DH-like_N_sf"/>
</dbReference>
<dbReference type="PANTHER" id="PTHR43237:SF4">
    <property type="entry name" value="NADP-DEPENDENT MALIC ENZYME"/>
    <property type="match status" value="1"/>
</dbReference>
<dbReference type="AlphaFoldDB" id="A2GCZ6"/>
<dbReference type="Gene3D" id="3.40.50.10380">
    <property type="entry name" value="Malic enzyme, N-terminal domain"/>
    <property type="match status" value="1"/>
</dbReference>
<dbReference type="GO" id="GO:0046872">
    <property type="term" value="F:metal ion binding"/>
    <property type="evidence" value="ECO:0007669"/>
    <property type="project" value="UniProtKB-KW"/>
</dbReference>
<sequence>MSVKKDYASLSVAAHKEWRGKIETVARCKVEDKEDLSIAYSPGVAQPCLEIQKNPELSYELTRRWNTVAVITDGTAVLGLGDIGPEAGMPVMEGKALLFKRFGDVDAIPLCIRSKNVDEIVKVVSLLAGSFGGVNLEDISAPRCFEIEKRLQEICDIPIFHDDQHGTAIVTLAALLNALKIVGKKIEDVKIVTSGAGAAGIAIIKLLVAVGVNPKNVIFTDRQGAIYKGRSGLNDIKVEMAEITNSELKQGTLGDVIKGADVFIGVSAPRTLTQEMVKSMAEKPIVFAMANPTPEIMPDEAKEAGAIVVGTGRSDFPNQINNVLAFPALFRGALDVRSSRITNEMNIAAARAIASLVSDAELTPEYILPKPFDPRIRETVSKAVAQAAIKSGVARIHA</sequence>
<evidence type="ECO:0000259" key="10">
    <source>
        <dbReference type="SMART" id="SM01274"/>
    </source>
</evidence>
<keyword evidence="4 8" id="KW-0560">Oxidoreductase</keyword>
<dbReference type="SUPFAM" id="SSF53223">
    <property type="entry name" value="Aminoacid dehydrogenase-like, N-terminal domain"/>
    <property type="match status" value="1"/>
</dbReference>
<evidence type="ECO:0000256" key="8">
    <source>
        <dbReference type="RuleBase" id="RU003426"/>
    </source>
</evidence>
<dbReference type="InterPro" id="IPR037062">
    <property type="entry name" value="Malic_N_dom_sf"/>
</dbReference>
<evidence type="ECO:0000313" key="11">
    <source>
        <dbReference type="EMBL" id="EAX84970.1"/>
    </source>
</evidence>
<dbReference type="SMART" id="SM00919">
    <property type="entry name" value="Malic_M"/>
    <property type="match status" value="1"/>
</dbReference>
<evidence type="ECO:0000256" key="7">
    <source>
        <dbReference type="PIRSR" id="PIRSR000106-3"/>
    </source>
</evidence>
<feature type="binding site" evidence="6">
    <location>
        <position position="321"/>
    </location>
    <ligand>
        <name>(S)-malate</name>
        <dbReference type="ChEBI" id="CHEBI:15589"/>
    </ligand>
</feature>
<dbReference type="eggNOG" id="KOG1257">
    <property type="taxonomic scope" value="Eukaryota"/>
</dbReference>
<accession>A2GCZ6</accession>
<dbReference type="RefSeq" id="XP_001297900.1">
    <property type="nucleotide sequence ID" value="XM_001297899.1"/>
</dbReference>
<proteinExistence type="inferred from homology"/>
<protein>
    <recommendedName>
        <fullName evidence="8">Malic enzyme</fullName>
    </recommendedName>
</protein>
<feature type="active site" description="Proton acceptor" evidence="5">
    <location>
        <position position="95"/>
    </location>
</feature>
<feature type="binding site" evidence="6">
    <location>
        <position position="291"/>
    </location>
    <ligand>
        <name>(S)-malate</name>
        <dbReference type="ChEBI" id="CHEBI:15589"/>
    </ligand>
</feature>
<feature type="active site" description="Proton donor" evidence="5">
    <location>
        <position position="40"/>
    </location>
</feature>
<organism evidence="11 12">
    <name type="scientific">Trichomonas vaginalis (strain ATCC PRA-98 / G3)</name>
    <dbReference type="NCBI Taxonomy" id="412133"/>
    <lineage>
        <taxon>Eukaryota</taxon>
        <taxon>Metamonada</taxon>
        <taxon>Parabasalia</taxon>
        <taxon>Trichomonadida</taxon>
        <taxon>Trichomonadidae</taxon>
        <taxon>Trichomonas</taxon>
    </lineage>
</organism>
<comment type="cofactor">
    <cofactor evidence="1">
        <name>Mn(2+)</name>
        <dbReference type="ChEBI" id="CHEBI:29035"/>
    </cofactor>
</comment>
<dbReference type="PROSITE" id="PS00331">
    <property type="entry name" value="MALIC_ENZYMES"/>
    <property type="match status" value="1"/>
</dbReference>
<dbReference type="Pfam" id="PF00390">
    <property type="entry name" value="malic"/>
    <property type="match status" value="2"/>
</dbReference>
<feature type="domain" description="Malic enzyme N-terminal" evidence="10">
    <location>
        <begin position="19"/>
        <end position="152"/>
    </location>
</feature>
<dbReference type="PIRSF" id="PIRSF000106">
    <property type="entry name" value="ME"/>
    <property type="match status" value="1"/>
</dbReference>
<keyword evidence="12" id="KW-1185">Reference proteome</keyword>
<dbReference type="OMA" id="VNTEMML"/>
<evidence type="ECO:0000256" key="3">
    <source>
        <dbReference type="ARBA" id="ARBA00022723"/>
    </source>
</evidence>
<dbReference type="InterPro" id="IPR012301">
    <property type="entry name" value="Malic_N_dom"/>
</dbReference>
<dbReference type="Proteomes" id="UP000001542">
    <property type="component" value="Unassembled WGS sequence"/>
</dbReference>
<dbReference type="InterPro" id="IPR001891">
    <property type="entry name" value="Malic_OxRdtase"/>
</dbReference>
<feature type="domain" description="Malic enzyme NAD-binding" evidence="9">
    <location>
        <begin position="164"/>
        <end position="389"/>
    </location>
</feature>
<dbReference type="GO" id="GO:0004473">
    <property type="term" value="F:malate dehydrogenase (decarboxylating) (NADP+) activity"/>
    <property type="evidence" value="ECO:0000318"/>
    <property type="project" value="GO_Central"/>
</dbReference>
<dbReference type="Gene3D" id="3.40.50.720">
    <property type="entry name" value="NAD(P)-binding Rossmann-like Domain"/>
    <property type="match status" value="1"/>
</dbReference>
<evidence type="ECO:0000259" key="9">
    <source>
        <dbReference type="SMART" id="SM00919"/>
    </source>
</evidence>
<dbReference type="STRING" id="5722.A2GCZ6"/>
<evidence type="ECO:0000313" key="12">
    <source>
        <dbReference type="Proteomes" id="UP000001542"/>
    </source>
</evidence>
<dbReference type="InterPro" id="IPR015884">
    <property type="entry name" value="Malic_enzyme_CS"/>
</dbReference>
<dbReference type="SMR" id="A2GCZ6"/>
<dbReference type="FunFam" id="3.40.50.720:FF:000095">
    <property type="entry name" value="NADP-dependent malic enzyme"/>
    <property type="match status" value="1"/>
</dbReference>
<dbReference type="PANTHER" id="PTHR43237">
    <property type="entry name" value="NADP-DEPENDENT MALIC ENZYME"/>
    <property type="match status" value="1"/>
</dbReference>
<dbReference type="GO" id="GO:0051287">
    <property type="term" value="F:NAD binding"/>
    <property type="evidence" value="ECO:0007669"/>
    <property type="project" value="InterPro"/>
</dbReference>
<dbReference type="SMART" id="SM01274">
    <property type="entry name" value="malic"/>
    <property type="match status" value="1"/>
</dbReference>
<dbReference type="CDD" id="cd05311">
    <property type="entry name" value="NAD_bind_2_malic_enz"/>
    <property type="match status" value="1"/>
</dbReference>
<comment type="similarity">
    <text evidence="2 8">Belongs to the malic enzymes family.</text>
</comment>
<evidence type="ECO:0000256" key="6">
    <source>
        <dbReference type="PIRSR" id="PIRSR000106-2"/>
    </source>
</evidence>
<reference evidence="11" key="2">
    <citation type="journal article" date="2007" name="Science">
        <title>Draft genome sequence of the sexually transmitted pathogen Trichomonas vaginalis.</title>
        <authorList>
            <person name="Carlton J.M."/>
            <person name="Hirt R.P."/>
            <person name="Silva J.C."/>
            <person name="Delcher A.L."/>
            <person name="Schatz M."/>
            <person name="Zhao Q."/>
            <person name="Wortman J.R."/>
            <person name="Bidwell S.L."/>
            <person name="Alsmark U.C.M."/>
            <person name="Besteiro S."/>
            <person name="Sicheritz-Ponten T."/>
            <person name="Noel C.J."/>
            <person name="Dacks J.B."/>
            <person name="Foster P.G."/>
            <person name="Simillion C."/>
            <person name="Van de Peer Y."/>
            <person name="Miranda-Saavedra D."/>
            <person name="Barton G.J."/>
            <person name="Westrop G.D."/>
            <person name="Mueller S."/>
            <person name="Dessi D."/>
            <person name="Fiori P.L."/>
            <person name="Ren Q."/>
            <person name="Paulsen I."/>
            <person name="Zhang H."/>
            <person name="Bastida-Corcuera F.D."/>
            <person name="Simoes-Barbosa A."/>
            <person name="Brown M.T."/>
            <person name="Hayes R.D."/>
            <person name="Mukherjee M."/>
            <person name="Okumura C.Y."/>
            <person name="Schneider R."/>
            <person name="Smith A.J."/>
            <person name="Vanacova S."/>
            <person name="Villalvazo M."/>
            <person name="Haas B.J."/>
            <person name="Pertea M."/>
            <person name="Feldblyum T.V."/>
            <person name="Utterback T.R."/>
            <person name="Shu C.L."/>
            <person name="Osoegawa K."/>
            <person name="de Jong P.J."/>
            <person name="Hrdy I."/>
            <person name="Horvathova L."/>
            <person name="Zubacova Z."/>
            <person name="Dolezal P."/>
            <person name="Malik S.B."/>
            <person name="Logsdon J.M. Jr."/>
            <person name="Henze K."/>
            <person name="Gupta A."/>
            <person name="Wang C.C."/>
            <person name="Dunne R.L."/>
            <person name="Upcroft J.A."/>
            <person name="Upcroft P."/>
            <person name="White O."/>
            <person name="Salzberg S.L."/>
            <person name="Tang P."/>
            <person name="Chiu C.-H."/>
            <person name="Lee Y.-S."/>
            <person name="Embley T.M."/>
            <person name="Coombs G.H."/>
            <person name="Mottram J.C."/>
            <person name="Tachezy J."/>
            <person name="Fraser-Liggett C.M."/>
            <person name="Johnson P.J."/>
        </authorList>
    </citation>
    <scope>NUCLEOTIDE SEQUENCE [LARGE SCALE GENOMIC DNA]</scope>
    <source>
        <strain evidence="11">G3</strain>
    </source>
</reference>
<dbReference type="SUPFAM" id="SSF51735">
    <property type="entry name" value="NAD(P)-binding Rossmann-fold domains"/>
    <property type="match status" value="1"/>
</dbReference>
<dbReference type="EMBL" id="DS115120">
    <property type="protein sequence ID" value="EAX84970.1"/>
    <property type="molecule type" value="Genomic_DNA"/>
</dbReference>
<feature type="binding site" evidence="7">
    <location>
        <position position="163"/>
    </location>
    <ligand>
        <name>a divalent metal cation</name>
        <dbReference type="ChEBI" id="CHEBI:60240"/>
    </ligand>
</feature>
<dbReference type="KEGG" id="tva:4742607"/>
<dbReference type="Pfam" id="PF03949">
    <property type="entry name" value="Malic_M"/>
    <property type="match status" value="1"/>
</dbReference>
<dbReference type="VEuPathDB" id="TrichDB:TVAG_320780"/>
<feature type="binding site" evidence="7">
    <location>
        <position position="138"/>
    </location>
    <ligand>
        <name>a divalent metal cation</name>
        <dbReference type="ChEBI" id="CHEBI:60240"/>
    </ligand>
</feature>
<dbReference type="VEuPathDB" id="TrichDB:TVAGG3_0553190"/>
<dbReference type="FunFam" id="3.40.50.10380:FF:000003">
    <property type="entry name" value="NADP-dependent malic enzyme"/>
    <property type="match status" value="1"/>
</dbReference>
<dbReference type="InterPro" id="IPR036291">
    <property type="entry name" value="NAD(P)-bd_dom_sf"/>
</dbReference>
<dbReference type="InterPro" id="IPR051674">
    <property type="entry name" value="Malate_Decarboxylase"/>
</dbReference>
<evidence type="ECO:0000256" key="4">
    <source>
        <dbReference type="ARBA" id="ARBA00023002"/>
    </source>
</evidence>
<evidence type="ECO:0000256" key="1">
    <source>
        <dbReference type="ARBA" id="ARBA00001936"/>
    </source>
</evidence>
<evidence type="ECO:0000256" key="2">
    <source>
        <dbReference type="ARBA" id="ARBA00008785"/>
    </source>
</evidence>
<dbReference type="InterPro" id="IPR045213">
    <property type="entry name" value="Malic_NAD-bd_bact_type"/>
</dbReference>
<reference evidence="11" key="1">
    <citation type="submission" date="2006-10" db="EMBL/GenBank/DDBJ databases">
        <authorList>
            <person name="Amadeo P."/>
            <person name="Zhao Q."/>
            <person name="Wortman J."/>
            <person name="Fraser-Liggett C."/>
            <person name="Carlton J."/>
        </authorList>
    </citation>
    <scope>NUCLEOTIDE SEQUENCE</scope>
    <source>
        <strain evidence="11">G3</strain>
    </source>
</reference>
<keyword evidence="3 7" id="KW-0479">Metal-binding</keyword>
<feature type="binding site" evidence="7">
    <location>
        <position position="137"/>
    </location>
    <ligand>
        <name>a divalent metal cation</name>
        <dbReference type="ChEBI" id="CHEBI:60240"/>
    </ligand>
</feature>
<name>A2GCZ6_TRIV3</name>
<gene>
    <name evidence="11" type="ORF">TVAG_320780</name>
</gene>
<dbReference type="InParanoid" id="A2GCZ6"/>
<dbReference type="OrthoDB" id="25140at2759"/>
<comment type="cofactor">
    <cofactor evidence="7">
        <name>Mg(2+)</name>
        <dbReference type="ChEBI" id="CHEBI:18420"/>
    </cofactor>
    <cofactor evidence="7">
        <name>Mn(2+)</name>
        <dbReference type="ChEBI" id="CHEBI:29035"/>
    </cofactor>
    <text evidence="7">Divalent metal cations. Prefers magnesium or manganese.</text>
</comment>
<evidence type="ECO:0000256" key="5">
    <source>
        <dbReference type="PIRSR" id="PIRSR000106-1"/>
    </source>
</evidence>